<organism evidence="1 2">
    <name type="scientific">Spirosoma agri</name>
    <dbReference type="NCBI Taxonomy" id="1987381"/>
    <lineage>
        <taxon>Bacteria</taxon>
        <taxon>Pseudomonadati</taxon>
        <taxon>Bacteroidota</taxon>
        <taxon>Cytophagia</taxon>
        <taxon>Cytophagales</taxon>
        <taxon>Cytophagaceae</taxon>
        <taxon>Spirosoma</taxon>
    </lineage>
</organism>
<name>A0A6M0IKX1_9BACT</name>
<dbReference type="AlphaFoldDB" id="A0A6M0IKX1"/>
<dbReference type="EMBL" id="JAAGNZ010000002">
    <property type="protein sequence ID" value="NEU68920.1"/>
    <property type="molecule type" value="Genomic_DNA"/>
</dbReference>
<gene>
    <name evidence="1" type="ORF">GK091_18685</name>
</gene>
<sequence length="357" mass="41491">MTEFSTDYGIRTIAGLQDSTGLFPSFRSNPAIFYRRLDTNMFFTASTVFVLQSLRSVRSPESQQLISQISENAERAYARFQNKDGLDTYNFWPTRPSRHFPNGHIFRHFEHFRIPDDIDDTAMVYLTQRSNPPSTDRLNWLKAKLAQHANGSQRHPIKNTYPDYRTLRAYSTWFGKNMGIDFDACALSNILYCIYQFKLPRNQHDSDALLYLRSVVESGRYTDEPFRCAPHYARASLIIYHLARLMGDFMIPELEPIRARLVADAVHELKKASNRIEQMILASSLLRLGEATPRIDTNAIEREFSTFTFFIAGLLTAYEQPWLRRFADRPLMQMQWHCEAHCWALVTEYNDLLISAA</sequence>
<dbReference type="Proteomes" id="UP000477386">
    <property type="component" value="Unassembled WGS sequence"/>
</dbReference>
<comment type="caution">
    <text evidence="1">The sequence shown here is derived from an EMBL/GenBank/DDBJ whole genome shotgun (WGS) entry which is preliminary data.</text>
</comment>
<protein>
    <submittedName>
        <fullName evidence="1">Uncharacterized protein</fullName>
    </submittedName>
</protein>
<evidence type="ECO:0000313" key="1">
    <source>
        <dbReference type="EMBL" id="NEU68920.1"/>
    </source>
</evidence>
<evidence type="ECO:0000313" key="2">
    <source>
        <dbReference type="Proteomes" id="UP000477386"/>
    </source>
</evidence>
<dbReference type="RefSeq" id="WP_164041412.1">
    <property type="nucleotide sequence ID" value="NZ_JAAGNZ010000002.1"/>
</dbReference>
<accession>A0A6M0IKX1</accession>
<keyword evidence="2" id="KW-1185">Reference proteome</keyword>
<proteinExistence type="predicted"/>
<reference evidence="1 2" key="1">
    <citation type="submission" date="2020-02" db="EMBL/GenBank/DDBJ databases">
        <title>Draft genome sequence of two Spirosoma agri KCTC 52727 and Spirosoma terrae KCTC 52035.</title>
        <authorList>
            <person name="Rojas J."/>
            <person name="Ambika Manirajan B."/>
            <person name="Ratering S."/>
            <person name="Suarez C."/>
            <person name="Schnell S."/>
        </authorList>
    </citation>
    <scope>NUCLEOTIDE SEQUENCE [LARGE SCALE GENOMIC DNA]</scope>
    <source>
        <strain evidence="1 2">KCTC 52727</strain>
    </source>
</reference>